<evidence type="ECO:0000256" key="7">
    <source>
        <dbReference type="ARBA" id="ARBA00023012"/>
    </source>
</evidence>
<name>F3ZWH9_MAHA5</name>
<dbReference type="Pfam" id="PF02518">
    <property type="entry name" value="HATPase_c"/>
    <property type="match status" value="1"/>
</dbReference>
<dbReference type="OrthoDB" id="9809348at2"/>
<dbReference type="GO" id="GO:0016020">
    <property type="term" value="C:membrane"/>
    <property type="evidence" value="ECO:0007669"/>
    <property type="project" value="UniProtKB-SubCell"/>
</dbReference>
<comment type="subcellular location">
    <subcellularLocation>
        <location evidence="2">Membrane</location>
    </subcellularLocation>
</comment>
<evidence type="ECO:0000259" key="9">
    <source>
        <dbReference type="PROSITE" id="PS50885"/>
    </source>
</evidence>
<proteinExistence type="predicted"/>
<evidence type="ECO:0000313" key="10">
    <source>
        <dbReference type="EMBL" id="AEE95414.1"/>
    </source>
</evidence>
<protein>
    <recommendedName>
        <fullName evidence="3">histidine kinase</fullName>
        <ecNumber evidence="3">2.7.13.3</ecNumber>
    </recommendedName>
</protein>
<dbReference type="STRING" id="697281.Mahau_0194"/>
<dbReference type="eggNOG" id="COG2972">
    <property type="taxonomic scope" value="Bacteria"/>
</dbReference>
<keyword evidence="4" id="KW-0597">Phosphoprotein</keyword>
<keyword evidence="8" id="KW-0472">Membrane</keyword>
<evidence type="ECO:0000256" key="3">
    <source>
        <dbReference type="ARBA" id="ARBA00012438"/>
    </source>
</evidence>
<dbReference type="InterPro" id="IPR004358">
    <property type="entry name" value="Sig_transdc_His_kin-like_C"/>
</dbReference>
<evidence type="ECO:0000256" key="2">
    <source>
        <dbReference type="ARBA" id="ARBA00004370"/>
    </source>
</evidence>
<dbReference type="PROSITE" id="PS50885">
    <property type="entry name" value="HAMP"/>
    <property type="match status" value="1"/>
</dbReference>
<dbReference type="PRINTS" id="PR00344">
    <property type="entry name" value="BCTRLSENSOR"/>
</dbReference>
<dbReference type="Gene3D" id="6.10.340.10">
    <property type="match status" value="1"/>
</dbReference>
<keyword evidence="8" id="KW-1133">Transmembrane helix</keyword>
<dbReference type="GO" id="GO:0000155">
    <property type="term" value="F:phosphorelay sensor kinase activity"/>
    <property type="evidence" value="ECO:0007669"/>
    <property type="project" value="InterPro"/>
</dbReference>
<evidence type="ECO:0000256" key="6">
    <source>
        <dbReference type="ARBA" id="ARBA00022777"/>
    </source>
</evidence>
<dbReference type="PANTHER" id="PTHR34220">
    <property type="entry name" value="SENSOR HISTIDINE KINASE YPDA"/>
    <property type="match status" value="1"/>
</dbReference>
<dbReference type="HOGENOM" id="CLU_020473_6_0_9"/>
<keyword evidence="7" id="KW-0902">Two-component regulatory system</keyword>
<dbReference type="InterPro" id="IPR036890">
    <property type="entry name" value="HATPase_C_sf"/>
</dbReference>
<dbReference type="SUPFAM" id="SSF158472">
    <property type="entry name" value="HAMP domain-like"/>
    <property type="match status" value="1"/>
</dbReference>
<evidence type="ECO:0000256" key="4">
    <source>
        <dbReference type="ARBA" id="ARBA00022553"/>
    </source>
</evidence>
<dbReference type="InterPro" id="IPR003594">
    <property type="entry name" value="HATPase_dom"/>
</dbReference>
<sequence>MRHVLFNKVLSNFSISQKMILIFIGCVILPLFIQNIFYYSTTENNIQNQVMQRLTQALSEKANKIDGCISGAISLSFRYSMNEELYRFLDTDYSNSLNYFTGYQSYIKNLLLPDLAYDLQISQLVLYSDNPTILNGALVKRLESWNFDTLGENLVDYSLNDLTQSPNGPKLRVALIPSKPEISSDRSLNIIRPLNYYKKYSKYQKVIRVDINLSYISSMINETSLFDNIILVDSDNRILASANTYREAGKYDIFSEDKLKSGIVVLKQPLSNVPLSLYGYYDTSIISKEFVKMRLKIITVTVSSILMAFFCIFIVASNITRRTKLVVNLSESIAKGNFIQISNGRMGSDEIGILAESINQMSLQLQTLINEKYNARLVKAHLDRETAQAKLLALQSQVNPHFMFNVLECIRLKATAKNETETARIIMYVSKMFRYLINWDDDIITLSDEIKFLEEFLYVQKYRFEDEFEYSVEIDDAARTCLLPKLIIQPIVENACVHGIESISQNKKIEIRIKVIDTQISVSVSDNGMGIDEPRLSEIKNMLEGGEKLIDSVGLYNVYQRLYLYYGNNFSIDVQSKKGIGTKFNITIPIRYSKEEF</sequence>
<feature type="transmembrane region" description="Helical" evidence="8">
    <location>
        <begin position="20"/>
        <end position="39"/>
    </location>
</feature>
<evidence type="ECO:0000256" key="1">
    <source>
        <dbReference type="ARBA" id="ARBA00000085"/>
    </source>
</evidence>
<dbReference type="Proteomes" id="UP000008457">
    <property type="component" value="Chromosome"/>
</dbReference>
<dbReference type="EC" id="2.7.13.3" evidence="3"/>
<dbReference type="CDD" id="cd06225">
    <property type="entry name" value="HAMP"/>
    <property type="match status" value="1"/>
</dbReference>
<dbReference type="SUPFAM" id="SSF55874">
    <property type="entry name" value="ATPase domain of HSP90 chaperone/DNA topoisomerase II/histidine kinase"/>
    <property type="match status" value="1"/>
</dbReference>
<accession>F3ZWH9</accession>
<dbReference type="SMART" id="SM00304">
    <property type="entry name" value="HAMP"/>
    <property type="match status" value="1"/>
</dbReference>
<dbReference type="InterPro" id="IPR003660">
    <property type="entry name" value="HAMP_dom"/>
</dbReference>
<evidence type="ECO:0000256" key="8">
    <source>
        <dbReference type="SAM" id="Phobius"/>
    </source>
</evidence>
<dbReference type="KEGG" id="mas:Mahau_0194"/>
<dbReference type="InterPro" id="IPR050640">
    <property type="entry name" value="Bact_2-comp_sensor_kinase"/>
</dbReference>
<evidence type="ECO:0000256" key="5">
    <source>
        <dbReference type="ARBA" id="ARBA00022679"/>
    </source>
</evidence>
<dbReference type="EMBL" id="CP002360">
    <property type="protein sequence ID" value="AEE95414.1"/>
    <property type="molecule type" value="Genomic_DNA"/>
</dbReference>
<evidence type="ECO:0000313" key="11">
    <source>
        <dbReference type="Proteomes" id="UP000008457"/>
    </source>
</evidence>
<keyword evidence="8" id="KW-0812">Transmembrane</keyword>
<keyword evidence="11" id="KW-1185">Reference proteome</keyword>
<gene>
    <name evidence="10" type="ordered locus">Mahau_0194</name>
</gene>
<keyword evidence="5" id="KW-0808">Transferase</keyword>
<dbReference type="Pfam" id="PF06580">
    <property type="entry name" value="His_kinase"/>
    <property type="match status" value="1"/>
</dbReference>
<feature type="domain" description="HAMP" evidence="9">
    <location>
        <begin position="317"/>
        <end position="370"/>
    </location>
</feature>
<dbReference type="InterPro" id="IPR010559">
    <property type="entry name" value="Sig_transdc_His_kin_internal"/>
</dbReference>
<dbReference type="AlphaFoldDB" id="F3ZWH9"/>
<reference evidence="10 11" key="2">
    <citation type="journal article" date="2011" name="Stand. Genomic Sci.">
        <title>Complete genome sequence of Mahella australiensis type strain (50-1 BON).</title>
        <authorList>
            <person name="Sikorski J."/>
            <person name="Teshima H."/>
            <person name="Nolan M."/>
            <person name="Lucas S."/>
            <person name="Hammon N."/>
            <person name="Deshpande S."/>
            <person name="Cheng J.F."/>
            <person name="Pitluck S."/>
            <person name="Liolios K."/>
            <person name="Pagani I."/>
            <person name="Ivanova N."/>
            <person name="Huntemann M."/>
            <person name="Mavromatis K."/>
            <person name="Ovchinikova G."/>
            <person name="Pati A."/>
            <person name="Tapia R."/>
            <person name="Han C."/>
            <person name="Goodwin L."/>
            <person name="Chen A."/>
            <person name="Palaniappan K."/>
            <person name="Land M."/>
            <person name="Hauser L."/>
            <person name="Ngatchou-Djao O.D."/>
            <person name="Rohde M."/>
            <person name="Pukall R."/>
            <person name="Spring S."/>
            <person name="Abt B."/>
            <person name="Goker M."/>
            <person name="Detter J.C."/>
            <person name="Woyke T."/>
            <person name="Bristow J."/>
            <person name="Markowitz V."/>
            <person name="Hugenholtz P."/>
            <person name="Eisen J.A."/>
            <person name="Kyrpides N.C."/>
            <person name="Klenk H.P."/>
            <person name="Lapidus A."/>
        </authorList>
    </citation>
    <scope>NUCLEOTIDE SEQUENCE [LARGE SCALE GENOMIC DNA]</scope>
    <source>
        <strain evidence="11">DSM 15567 / CIP 107919 / 50-1 BON</strain>
    </source>
</reference>
<dbReference type="PANTHER" id="PTHR34220:SF7">
    <property type="entry name" value="SENSOR HISTIDINE KINASE YPDA"/>
    <property type="match status" value="1"/>
</dbReference>
<comment type="catalytic activity">
    <reaction evidence="1">
        <text>ATP + protein L-histidine = ADP + protein N-phospho-L-histidine.</text>
        <dbReference type="EC" id="2.7.13.3"/>
    </reaction>
</comment>
<organism evidence="10 11">
    <name type="scientific">Mahella australiensis (strain DSM 15567 / CIP 107919 / 50-1 BON)</name>
    <dbReference type="NCBI Taxonomy" id="697281"/>
    <lineage>
        <taxon>Bacteria</taxon>
        <taxon>Bacillati</taxon>
        <taxon>Bacillota</taxon>
        <taxon>Clostridia</taxon>
        <taxon>Thermoanaerobacterales</taxon>
        <taxon>Thermoanaerobacterales Family IV. Incertae Sedis</taxon>
        <taxon>Mahella</taxon>
    </lineage>
</organism>
<reference evidence="11" key="1">
    <citation type="submission" date="2010-11" db="EMBL/GenBank/DDBJ databases">
        <title>The complete genome of Mahella australiensis DSM 15567.</title>
        <authorList>
            <consortium name="US DOE Joint Genome Institute (JGI-PGF)"/>
            <person name="Lucas S."/>
            <person name="Copeland A."/>
            <person name="Lapidus A."/>
            <person name="Bruce D."/>
            <person name="Goodwin L."/>
            <person name="Pitluck S."/>
            <person name="Kyrpides N."/>
            <person name="Mavromatis K."/>
            <person name="Pagani I."/>
            <person name="Ivanova N."/>
            <person name="Teshima H."/>
            <person name="Brettin T."/>
            <person name="Detter J.C."/>
            <person name="Han C."/>
            <person name="Tapia R."/>
            <person name="Land M."/>
            <person name="Hauser L."/>
            <person name="Markowitz V."/>
            <person name="Cheng J.-F."/>
            <person name="Hugenholtz P."/>
            <person name="Woyke T."/>
            <person name="Wu D."/>
            <person name="Spring S."/>
            <person name="Pukall R."/>
            <person name="Steenblock K."/>
            <person name="Schneider S."/>
            <person name="Klenk H.-P."/>
            <person name="Eisen J.A."/>
        </authorList>
    </citation>
    <scope>NUCLEOTIDE SEQUENCE [LARGE SCALE GENOMIC DNA]</scope>
    <source>
        <strain evidence="11">DSM 15567 / CIP 107919 / 50-1 BON</strain>
    </source>
</reference>
<keyword evidence="6 10" id="KW-0418">Kinase</keyword>
<feature type="transmembrane region" description="Helical" evidence="8">
    <location>
        <begin position="297"/>
        <end position="316"/>
    </location>
</feature>
<dbReference type="Gene3D" id="3.30.565.10">
    <property type="entry name" value="Histidine kinase-like ATPase, C-terminal domain"/>
    <property type="match status" value="1"/>
</dbReference>